<dbReference type="InterPro" id="IPR013087">
    <property type="entry name" value="Znf_C2H2_type"/>
</dbReference>
<gene>
    <name evidence="10" type="ORF">HPB51_011430</name>
</gene>
<keyword evidence="4 7" id="KW-0863">Zinc-finger</keyword>
<reference evidence="10" key="2">
    <citation type="submission" date="2021-09" db="EMBL/GenBank/DDBJ databases">
        <authorList>
            <person name="Jia N."/>
            <person name="Wang J."/>
            <person name="Shi W."/>
            <person name="Du L."/>
            <person name="Sun Y."/>
            <person name="Zhan W."/>
            <person name="Jiang J."/>
            <person name="Wang Q."/>
            <person name="Zhang B."/>
            <person name="Ji P."/>
            <person name="Sakyi L.B."/>
            <person name="Cui X."/>
            <person name="Yuan T."/>
            <person name="Jiang B."/>
            <person name="Yang W."/>
            <person name="Lam T.T.-Y."/>
            <person name="Chang Q."/>
            <person name="Ding S."/>
            <person name="Wang X."/>
            <person name="Zhu J."/>
            <person name="Ruan X."/>
            <person name="Zhao L."/>
            <person name="Wei J."/>
            <person name="Que T."/>
            <person name="Du C."/>
            <person name="Cheng J."/>
            <person name="Dai P."/>
            <person name="Han X."/>
            <person name="Huang E."/>
            <person name="Gao Y."/>
            <person name="Liu J."/>
            <person name="Shao H."/>
            <person name="Ye R."/>
            <person name="Li L."/>
            <person name="Wei W."/>
            <person name="Wang X."/>
            <person name="Wang C."/>
            <person name="Huo Q."/>
            <person name="Li W."/>
            <person name="Guo W."/>
            <person name="Chen H."/>
            <person name="Chen S."/>
            <person name="Zhou L."/>
            <person name="Zhou L."/>
            <person name="Ni X."/>
            <person name="Tian J."/>
            <person name="Zhou Y."/>
            <person name="Sheng Y."/>
            <person name="Liu T."/>
            <person name="Pan Y."/>
            <person name="Xia L."/>
            <person name="Li J."/>
            <person name="Zhao F."/>
            <person name="Cao W."/>
        </authorList>
    </citation>
    <scope>NUCLEOTIDE SEQUENCE</scope>
    <source>
        <strain evidence="10">Rmic-2018</strain>
        <tissue evidence="10">Larvae</tissue>
    </source>
</reference>
<dbReference type="PROSITE" id="PS00028">
    <property type="entry name" value="ZINC_FINGER_C2H2_1"/>
    <property type="match status" value="2"/>
</dbReference>
<evidence type="ECO:0000313" key="10">
    <source>
        <dbReference type="EMBL" id="KAH8033362.1"/>
    </source>
</evidence>
<comment type="subcellular location">
    <subcellularLocation>
        <location evidence="1">Nucleus</location>
    </subcellularLocation>
</comment>
<evidence type="ECO:0000256" key="8">
    <source>
        <dbReference type="SAM" id="MobiDB-lite"/>
    </source>
</evidence>
<feature type="domain" description="C2H2-type" evidence="9">
    <location>
        <begin position="79"/>
        <end position="106"/>
    </location>
</feature>
<organism evidence="10 11">
    <name type="scientific">Rhipicephalus microplus</name>
    <name type="common">Cattle tick</name>
    <name type="synonym">Boophilus microplus</name>
    <dbReference type="NCBI Taxonomy" id="6941"/>
    <lineage>
        <taxon>Eukaryota</taxon>
        <taxon>Metazoa</taxon>
        <taxon>Ecdysozoa</taxon>
        <taxon>Arthropoda</taxon>
        <taxon>Chelicerata</taxon>
        <taxon>Arachnida</taxon>
        <taxon>Acari</taxon>
        <taxon>Parasitiformes</taxon>
        <taxon>Ixodida</taxon>
        <taxon>Ixodoidea</taxon>
        <taxon>Ixodidae</taxon>
        <taxon>Rhipicephalinae</taxon>
        <taxon>Rhipicephalus</taxon>
        <taxon>Boophilus</taxon>
    </lineage>
</organism>
<dbReference type="Pfam" id="PF00096">
    <property type="entry name" value="zf-C2H2"/>
    <property type="match status" value="2"/>
</dbReference>
<sequence length="136" mass="15695">MGEHWDEGALLRAEPQNRGEDKKYWREKDRAENGIPAPYVETNERASRIVFECLLPPLSFHTSEVIGCPWRRIEGEKPHKCAVCGKAFSQSSNLITHSRKHTGFKPFACDVCGRAFQRKVDLRRHKETQHADIRPI</sequence>
<evidence type="ECO:0000313" key="11">
    <source>
        <dbReference type="Proteomes" id="UP000821866"/>
    </source>
</evidence>
<feature type="region of interest" description="Disordered" evidence="8">
    <location>
        <begin position="1"/>
        <end position="25"/>
    </location>
</feature>
<reference evidence="10" key="1">
    <citation type="journal article" date="2020" name="Cell">
        <title>Large-Scale Comparative Analyses of Tick Genomes Elucidate Their Genetic Diversity and Vector Capacities.</title>
        <authorList>
            <consortium name="Tick Genome and Microbiome Consortium (TIGMIC)"/>
            <person name="Jia N."/>
            <person name="Wang J."/>
            <person name="Shi W."/>
            <person name="Du L."/>
            <person name="Sun Y."/>
            <person name="Zhan W."/>
            <person name="Jiang J.F."/>
            <person name="Wang Q."/>
            <person name="Zhang B."/>
            <person name="Ji P."/>
            <person name="Bell-Sakyi L."/>
            <person name="Cui X.M."/>
            <person name="Yuan T.T."/>
            <person name="Jiang B.G."/>
            <person name="Yang W.F."/>
            <person name="Lam T.T."/>
            <person name="Chang Q.C."/>
            <person name="Ding S.J."/>
            <person name="Wang X.J."/>
            <person name="Zhu J.G."/>
            <person name="Ruan X.D."/>
            <person name="Zhao L."/>
            <person name="Wei J.T."/>
            <person name="Ye R.Z."/>
            <person name="Que T.C."/>
            <person name="Du C.H."/>
            <person name="Zhou Y.H."/>
            <person name="Cheng J.X."/>
            <person name="Dai P.F."/>
            <person name="Guo W.B."/>
            <person name="Han X.H."/>
            <person name="Huang E.J."/>
            <person name="Li L.F."/>
            <person name="Wei W."/>
            <person name="Gao Y.C."/>
            <person name="Liu J.Z."/>
            <person name="Shao H.Z."/>
            <person name="Wang X."/>
            <person name="Wang C.C."/>
            <person name="Yang T.C."/>
            <person name="Huo Q.B."/>
            <person name="Li W."/>
            <person name="Chen H.Y."/>
            <person name="Chen S.E."/>
            <person name="Zhou L.G."/>
            <person name="Ni X.B."/>
            <person name="Tian J.H."/>
            <person name="Sheng Y."/>
            <person name="Liu T."/>
            <person name="Pan Y.S."/>
            <person name="Xia L.Y."/>
            <person name="Li J."/>
            <person name="Zhao F."/>
            <person name="Cao W.C."/>
        </authorList>
    </citation>
    <scope>NUCLEOTIDE SEQUENCE</scope>
    <source>
        <strain evidence="10">Rmic-2018</strain>
    </source>
</reference>
<evidence type="ECO:0000256" key="5">
    <source>
        <dbReference type="ARBA" id="ARBA00022833"/>
    </source>
</evidence>
<evidence type="ECO:0000256" key="1">
    <source>
        <dbReference type="ARBA" id="ARBA00004123"/>
    </source>
</evidence>
<dbReference type="GO" id="GO:0008270">
    <property type="term" value="F:zinc ion binding"/>
    <property type="evidence" value="ECO:0007669"/>
    <property type="project" value="UniProtKB-KW"/>
</dbReference>
<comment type="caution">
    <text evidence="10">The sequence shown here is derived from an EMBL/GenBank/DDBJ whole genome shotgun (WGS) entry which is preliminary data.</text>
</comment>
<evidence type="ECO:0000256" key="2">
    <source>
        <dbReference type="ARBA" id="ARBA00022723"/>
    </source>
</evidence>
<dbReference type="GO" id="GO:0001228">
    <property type="term" value="F:DNA-binding transcription activator activity, RNA polymerase II-specific"/>
    <property type="evidence" value="ECO:0007669"/>
    <property type="project" value="TreeGrafter"/>
</dbReference>
<dbReference type="GO" id="GO:0000978">
    <property type="term" value="F:RNA polymerase II cis-regulatory region sequence-specific DNA binding"/>
    <property type="evidence" value="ECO:0007669"/>
    <property type="project" value="TreeGrafter"/>
</dbReference>
<dbReference type="InterPro" id="IPR036236">
    <property type="entry name" value="Znf_C2H2_sf"/>
</dbReference>
<dbReference type="EMBL" id="JABSTU010000004">
    <property type="protein sequence ID" value="KAH8033362.1"/>
    <property type="molecule type" value="Genomic_DNA"/>
</dbReference>
<dbReference type="PROSITE" id="PS50157">
    <property type="entry name" value="ZINC_FINGER_C2H2_2"/>
    <property type="match status" value="2"/>
</dbReference>
<dbReference type="Gene3D" id="3.30.160.60">
    <property type="entry name" value="Classic Zinc Finger"/>
    <property type="match status" value="2"/>
</dbReference>
<dbReference type="SMART" id="SM00355">
    <property type="entry name" value="ZnF_C2H2"/>
    <property type="match status" value="2"/>
</dbReference>
<evidence type="ECO:0000256" key="4">
    <source>
        <dbReference type="ARBA" id="ARBA00022771"/>
    </source>
</evidence>
<dbReference type="PANTHER" id="PTHR24393:SF138">
    <property type="entry name" value="IP01201P-RELATED"/>
    <property type="match status" value="1"/>
</dbReference>
<keyword evidence="2" id="KW-0479">Metal-binding</keyword>
<keyword evidence="5" id="KW-0862">Zinc</keyword>
<dbReference type="PANTHER" id="PTHR24393">
    <property type="entry name" value="ZINC FINGER PROTEIN"/>
    <property type="match status" value="1"/>
</dbReference>
<dbReference type="FunFam" id="3.30.160.60:FF:000432">
    <property type="entry name" value="zinc finger protein Gfi-1b isoform X1"/>
    <property type="match status" value="1"/>
</dbReference>
<evidence type="ECO:0000256" key="3">
    <source>
        <dbReference type="ARBA" id="ARBA00022737"/>
    </source>
</evidence>
<evidence type="ECO:0000259" key="9">
    <source>
        <dbReference type="PROSITE" id="PS50157"/>
    </source>
</evidence>
<dbReference type="FunFam" id="3.30.160.60:FF:000148">
    <property type="entry name" value="zinc finger protein Gfi-1"/>
    <property type="match status" value="1"/>
</dbReference>
<evidence type="ECO:0000256" key="7">
    <source>
        <dbReference type="PROSITE-ProRule" id="PRU00042"/>
    </source>
</evidence>
<keyword evidence="3" id="KW-0677">Repeat</keyword>
<dbReference type="AlphaFoldDB" id="A0A9J6EGD1"/>
<accession>A0A9J6EGD1</accession>
<feature type="domain" description="C2H2-type" evidence="9">
    <location>
        <begin position="107"/>
        <end position="135"/>
    </location>
</feature>
<dbReference type="VEuPathDB" id="VectorBase:LOC119161908"/>
<keyword evidence="6" id="KW-0539">Nucleus</keyword>
<dbReference type="Proteomes" id="UP000821866">
    <property type="component" value="Chromosome 2"/>
</dbReference>
<proteinExistence type="predicted"/>
<name>A0A9J6EGD1_RHIMP</name>
<evidence type="ECO:0000256" key="6">
    <source>
        <dbReference type="ARBA" id="ARBA00023242"/>
    </source>
</evidence>
<dbReference type="SUPFAM" id="SSF57667">
    <property type="entry name" value="beta-beta-alpha zinc fingers"/>
    <property type="match status" value="1"/>
</dbReference>
<dbReference type="GO" id="GO:0005634">
    <property type="term" value="C:nucleus"/>
    <property type="evidence" value="ECO:0007669"/>
    <property type="project" value="UniProtKB-SubCell"/>
</dbReference>
<protein>
    <recommendedName>
        <fullName evidence="9">C2H2-type domain-containing protein</fullName>
    </recommendedName>
</protein>
<keyword evidence="11" id="KW-1185">Reference proteome</keyword>